<dbReference type="AlphaFoldDB" id="A0A811RAP8"/>
<feature type="region of interest" description="Disordered" evidence="5">
    <location>
        <begin position="22"/>
        <end position="69"/>
    </location>
</feature>
<proteinExistence type="inferred from homology"/>
<keyword evidence="4" id="KW-0788">Thiol protease</keyword>
<protein>
    <recommendedName>
        <fullName evidence="6">Ubiquitin-like protease family profile domain-containing protein</fullName>
    </recommendedName>
</protein>
<feature type="domain" description="Ubiquitin-like protease family profile" evidence="6">
    <location>
        <begin position="286"/>
        <end position="487"/>
    </location>
</feature>
<evidence type="ECO:0000256" key="3">
    <source>
        <dbReference type="ARBA" id="ARBA00022801"/>
    </source>
</evidence>
<dbReference type="GO" id="GO:0016926">
    <property type="term" value="P:protein desumoylation"/>
    <property type="evidence" value="ECO:0007669"/>
    <property type="project" value="UniProtKB-ARBA"/>
</dbReference>
<dbReference type="Proteomes" id="UP000604825">
    <property type="component" value="Unassembled WGS sequence"/>
</dbReference>
<accession>A0A811RAP8</accession>
<comment type="similarity">
    <text evidence="1">Belongs to the peptidase C48 family.</text>
</comment>
<feature type="compositionally biased region" description="Basic and acidic residues" evidence="5">
    <location>
        <begin position="107"/>
        <end position="117"/>
    </location>
</feature>
<feature type="region of interest" description="Disordered" evidence="5">
    <location>
        <begin position="81"/>
        <end position="239"/>
    </location>
</feature>
<keyword evidence="2" id="KW-0645">Protease</keyword>
<evidence type="ECO:0000259" key="6">
    <source>
        <dbReference type="PROSITE" id="PS50600"/>
    </source>
</evidence>
<dbReference type="EMBL" id="CAJGYO010000014">
    <property type="protein sequence ID" value="CAD6267086.1"/>
    <property type="molecule type" value="Genomic_DNA"/>
</dbReference>
<evidence type="ECO:0000256" key="1">
    <source>
        <dbReference type="ARBA" id="ARBA00005234"/>
    </source>
</evidence>
<reference evidence="7" key="1">
    <citation type="submission" date="2020-10" db="EMBL/GenBank/DDBJ databases">
        <authorList>
            <person name="Han B."/>
            <person name="Lu T."/>
            <person name="Zhao Q."/>
            <person name="Huang X."/>
            <person name="Zhao Y."/>
        </authorList>
    </citation>
    <scope>NUCLEOTIDE SEQUENCE</scope>
</reference>
<feature type="compositionally biased region" description="Basic and acidic residues" evidence="5">
    <location>
        <begin position="45"/>
        <end position="56"/>
    </location>
</feature>
<dbReference type="InterPro" id="IPR003653">
    <property type="entry name" value="Peptidase_C48_C"/>
</dbReference>
<dbReference type="OrthoDB" id="442460at2759"/>
<evidence type="ECO:0000256" key="2">
    <source>
        <dbReference type="ARBA" id="ARBA00022670"/>
    </source>
</evidence>
<organism evidence="7 8">
    <name type="scientific">Miscanthus lutarioriparius</name>
    <dbReference type="NCBI Taxonomy" id="422564"/>
    <lineage>
        <taxon>Eukaryota</taxon>
        <taxon>Viridiplantae</taxon>
        <taxon>Streptophyta</taxon>
        <taxon>Embryophyta</taxon>
        <taxon>Tracheophyta</taxon>
        <taxon>Spermatophyta</taxon>
        <taxon>Magnoliopsida</taxon>
        <taxon>Liliopsida</taxon>
        <taxon>Poales</taxon>
        <taxon>Poaceae</taxon>
        <taxon>PACMAD clade</taxon>
        <taxon>Panicoideae</taxon>
        <taxon>Andropogonodae</taxon>
        <taxon>Andropogoneae</taxon>
        <taxon>Saccharinae</taxon>
        <taxon>Miscanthus</taxon>
    </lineage>
</organism>
<dbReference type="GO" id="GO:0006508">
    <property type="term" value="P:proteolysis"/>
    <property type="evidence" value="ECO:0007669"/>
    <property type="project" value="UniProtKB-KW"/>
</dbReference>
<dbReference type="SUPFAM" id="SSF54001">
    <property type="entry name" value="Cysteine proteinases"/>
    <property type="match status" value="1"/>
</dbReference>
<evidence type="ECO:0000313" key="7">
    <source>
        <dbReference type="EMBL" id="CAD6267086.1"/>
    </source>
</evidence>
<feature type="compositionally biased region" description="Basic residues" evidence="5">
    <location>
        <begin position="188"/>
        <end position="208"/>
    </location>
</feature>
<evidence type="ECO:0000256" key="4">
    <source>
        <dbReference type="ARBA" id="ARBA00022807"/>
    </source>
</evidence>
<feature type="region of interest" description="Disordered" evidence="5">
    <location>
        <begin position="461"/>
        <end position="494"/>
    </location>
</feature>
<dbReference type="PROSITE" id="PS50600">
    <property type="entry name" value="ULP_PROTEASE"/>
    <property type="match status" value="1"/>
</dbReference>
<dbReference type="InterPro" id="IPR038765">
    <property type="entry name" value="Papain-like_cys_pep_sf"/>
</dbReference>
<dbReference type="Pfam" id="PF02902">
    <property type="entry name" value="Peptidase_C48"/>
    <property type="match status" value="1"/>
</dbReference>
<keyword evidence="8" id="KW-1185">Reference proteome</keyword>
<dbReference type="PANTHER" id="PTHR46915:SF19">
    <property type="entry name" value="UBIQUITIN-LIKE PROTEASE FAMILY PROFILE DOMAIN-CONTAINING PROTEIN"/>
    <property type="match status" value="1"/>
</dbReference>
<evidence type="ECO:0000256" key="5">
    <source>
        <dbReference type="SAM" id="MobiDB-lite"/>
    </source>
</evidence>
<dbReference type="PANTHER" id="PTHR46915">
    <property type="entry name" value="UBIQUITIN-LIKE PROTEASE 4-RELATED"/>
    <property type="match status" value="1"/>
</dbReference>
<comment type="caution">
    <text evidence="7">The sequence shown here is derived from an EMBL/GenBank/DDBJ whole genome shotgun (WGS) entry which is preliminary data.</text>
</comment>
<dbReference type="Gene3D" id="3.40.395.10">
    <property type="entry name" value="Adenoviral Proteinase, Chain A"/>
    <property type="match status" value="1"/>
</dbReference>
<gene>
    <name evidence="7" type="ORF">NCGR_LOCUS50391</name>
</gene>
<dbReference type="GO" id="GO:0008234">
    <property type="term" value="F:cysteine-type peptidase activity"/>
    <property type="evidence" value="ECO:0007669"/>
    <property type="project" value="UniProtKB-KW"/>
</dbReference>
<name>A0A811RAP8_9POAL</name>
<sequence>MVRRQSDIDWYSVFLSAFSHDGAVDTSSDSPVPAPQAPASPGGRQRFEEPHNEFEQRFGPSAPVDDGPHFRLTRAATKAAIGLGPDVDVPAASKGVDDFSPVDEDEQREHVSHEHCSKSSPKFSGQKKNDGQAHIGLGPDLPSASKGVYDFSPVDEDEQGGHVSRKHCSKSSPKFSGHKKNDGQLPLNKRRNQGHGGKRKPSVNKRRAHATDPEESDYESSLPSRFSKRRKQQLQNSSSVHFRKVQDVVLLDDEDMEPKEEVNCEMSDRLNEPKIYYPSRDDREAVVLTRYDIKCLDPEVFLSSHMINFYIKYIERTRLCNENFRDKFYILNMYFFGKLEKALFQRRDFPKLRRWWKGVNIFNNAYIILPIHANIKDRKLEADNSKMVVEVGDAAKSIKGISVAESDEASGEFGDTEAASCSDSVVKDNKGTVKVDSGNLKAENEGKPIVTASPDRLKGTEEVIGSTPIPDAVSDSGVKRSEGNEEVTGSMPVPDAVCEISGTKVWITRVYRRTSETTLEPGNWCWSSGGSSRDARRKFIEHFSRKQ</sequence>
<keyword evidence="3" id="KW-0378">Hydrolase</keyword>
<evidence type="ECO:0000313" key="8">
    <source>
        <dbReference type="Proteomes" id="UP000604825"/>
    </source>
</evidence>